<proteinExistence type="predicted"/>
<keyword evidence="3" id="KW-1185">Reference proteome</keyword>
<dbReference type="AlphaFoldDB" id="A0A4P9YX14"/>
<dbReference type="Proteomes" id="UP000278143">
    <property type="component" value="Unassembled WGS sequence"/>
</dbReference>
<evidence type="ECO:0000313" key="3">
    <source>
        <dbReference type="Proteomes" id="UP000278143"/>
    </source>
</evidence>
<dbReference type="EMBL" id="KZ990100">
    <property type="protein sequence ID" value="RKP24663.1"/>
    <property type="molecule type" value="Genomic_DNA"/>
</dbReference>
<sequence length="141" mass="16503">MASNDTATPDAPSEPSNATLQQRIAALEEQLVMQQQSYEEKLDSLRERYRVDMTCEEGELTEASTALEHAQHRIDELQHAVRKEYEMQRNSARAHELLVEEIRQELNQQRNQHAAAEQQWTEERSRLLRQIQQLEAALDRH</sequence>
<evidence type="ECO:0000256" key="1">
    <source>
        <dbReference type="SAM" id="Coils"/>
    </source>
</evidence>
<protein>
    <submittedName>
        <fullName evidence="2">Uncharacterized protein</fullName>
    </submittedName>
</protein>
<organism evidence="2 3">
    <name type="scientific">Syncephalis pseudoplumigaleata</name>
    <dbReference type="NCBI Taxonomy" id="1712513"/>
    <lineage>
        <taxon>Eukaryota</taxon>
        <taxon>Fungi</taxon>
        <taxon>Fungi incertae sedis</taxon>
        <taxon>Zoopagomycota</taxon>
        <taxon>Zoopagomycotina</taxon>
        <taxon>Zoopagomycetes</taxon>
        <taxon>Zoopagales</taxon>
        <taxon>Piptocephalidaceae</taxon>
        <taxon>Syncephalis</taxon>
    </lineage>
</organism>
<evidence type="ECO:0000313" key="2">
    <source>
        <dbReference type="EMBL" id="RKP24663.1"/>
    </source>
</evidence>
<name>A0A4P9YX14_9FUNG</name>
<keyword evidence="1" id="KW-0175">Coiled coil</keyword>
<gene>
    <name evidence="2" type="ORF">SYNPS1DRAFT_29577</name>
</gene>
<reference evidence="3" key="1">
    <citation type="journal article" date="2018" name="Nat. Microbiol.">
        <title>Leveraging single-cell genomics to expand the fungal tree of life.</title>
        <authorList>
            <person name="Ahrendt S.R."/>
            <person name="Quandt C.A."/>
            <person name="Ciobanu D."/>
            <person name="Clum A."/>
            <person name="Salamov A."/>
            <person name="Andreopoulos B."/>
            <person name="Cheng J.F."/>
            <person name="Woyke T."/>
            <person name="Pelin A."/>
            <person name="Henrissat B."/>
            <person name="Reynolds N.K."/>
            <person name="Benny G.L."/>
            <person name="Smith M.E."/>
            <person name="James T.Y."/>
            <person name="Grigoriev I.V."/>
        </authorList>
    </citation>
    <scope>NUCLEOTIDE SEQUENCE [LARGE SCALE GENOMIC DNA]</scope>
    <source>
        <strain evidence="3">Benny S71-1</strain>
    </source>
</reference>
<dbReference type="OrthoDB" id="5722713at2759"/>
<accession>A0A4P9YX14</accession>
<feature type="coiled-coil region" evidence="1">
    <location>
        <begin position="17"/>
        <end position="137"/>
    </location>
</feature>